<accession>A0A4P6JZS4</accession>
<gene>
    <name evidence="1" type="ORF">EPA93_35615</name>
</gene>
<name>A0A4P6JZS4_KTERU</name>
<protein>
    <submittedName>
        <fullName evidence="1">Uncharacterized protein</fullName>
    </submittedName>
</protein>
<dbReference type="RefSeq" id="WP_129892075.1">
    <property type="nucleotide sequence ID" value="NZ_CP035758.1"/>
</dbReference>
<dbReference type="KEGG" id="kbs:EPA93_35615"/>
<evidence type="ECO:0000313" key="2">
    <source>
        <dbReference type="Proteomes" id="UP000290365"/>
    </source>
</evidence>
<dbReference type="Proteomes" id="UP000290365">
    <property type="component" value="Chromosome"/>
</dbReference>
<reference evidence="1 2" key="1">
    <citation type="submission" date="2019-01" db="EMBL/GenBank/DDBJ databases">
        <title>Ktedonosporobacter rubrisoli SCAWS-G2.</title>
        <authorList>
            <person name="Huang Y."/>
            <person name="Yan B."/>
        </authorList>
    </citation>
    <scope>NUCLEOTIDE SEQUENCE [LARGE SCALE GENOMIC DNA]</scope>
    <source>
        <strain evidence="1 2">SCAWS-G2</strain>
    </source>
</reference>
<dbReference type="AlphaFoldDB" id="A0A4P6JZS4"/>
<evidence type="ECO:0000313" key="1">
    <source>
        <dbReference type="EMBL" id="QBD81013.1"/>
    </source>
</evidence>
<organism evidence="1 2">
    <name type="scientific">Ktedonosporobacter rubrisoli</name>
    <dbReference type="NCBI Taxonomy" id="2509675"/>
    <lineage>
        <taxon>Bacteria</taxon>
        <taxon>Bacillati</taxon>
        <taxon>Chloroflexota</taxon>
        <taxon>Ktedonobacteria</taxon>
        <taxon>Ktedonobacterales</taxon>
        <taxon>Ktedonosporobacteraceae</taxon>
        <taxon>Ktedonosporobacter</taxon>
    </lineage>
</organism>
<proteinExistence type="predicted"/>
<sequence>MSEIAEIRRRIEENYEAAWRALYAPAVVAPHKFITRKLIQVESGYAELMKHEVKSRPTRRF</sequence>
<dbReference type="EMBL" id="CP035758">
    <property type="protein sequence ID" value="QBD81013.1"/>
    <property type="molecule type" value="Genomic_DNA"/>
</dbReference>
<keyword evidence="2" id="KW-1185">Reference proteome</keyword>